<accession>A0AA85KEW2</accession>
<protein>
    <submittedName>
        <fullName evidence="3">Uncharacterized protein</fullName>
    </submittedName>
</protein>
<dbReference type="WBParaSite" id="TREG1_83800.1">
    <property type="protein sequence ID" value="TREG1_83800.1"/>
    <property type="gene ID" value="TREG1_83800"/>
</dbReference>
<dbReference type="Proteomes" id="UP000050795">
    <property type="component" value="Unassembled WGS sequence"/>
</dbReference>
<reference evidence="3" key="2">
    <citation type="submission" date="2023-11" db="UniProtKB">
        <authorList>
            <consortium name="WormBaseParasite"/>
        </authorList>
    </citation>
    <scope>IDENTIFICATION</scope>
</reference>
<proteinExistence type="predicted"/>
<keyword evidence="2" id="KW-1185">Reference proteome</keyword>
<sequence>MTENINNFMNINHTNSSSVELLSVNNNAFLETIAEETSELETSENGTFNNISNNNNNSNDIFDVDRLSFCTENDLKACDADLSSQFFIFRGDSNNNNDNNKNNNSQAPVNTSEHQNEYSQKTFIPNLNTFSKPKQFDCYSDNSVKDQRLLTGMKSTNHQLCDSWTLNLPVTLEDKNIFLNNRSGTGQLNSINKNSLLKNLNNMQSNISQQSTDSVNTDTFVELSEDSKENHKKITESVKSHVMSKSQKELGLPLWNDEILDEELLILSTDYDKNQLCWTLTPSRTVMTPLSPPGANEILTHGNIHGYPVVNDTGHSKSSSNIPVDEYSGILLKNNFVAENAIPPAYSEHPVRNITSTFLPFNSIQNTSNTFQTSVGNSVKSQCSSRNIYPVASYSESNLMLSYKPIEDDFQMFADKHHKMQANQCTETILSQARPLSFIPHMIPTNYKISAHKPVCTDCVPPACDQLTKPPMPNYQSIKYSQDFQNTRKYNEQLIALHPSVNGGFPATNILKFRPEEKSFHKGLNDNSSSLNQTYQSVVSDVSNGGSQLNDRLLNQPKHMTNISTFKPVSKDFSYTLSAAHNDFNYSFSIIPESVSTKYSVEEKNVPITKSSCLQSTLSSSLSQVKKTKDCIADSFPQLLFDDKQKTNGIVPGQPITYHHVKSPDLNTIGCPSGFLHSQFQNNPLFSDNYESVEFKRHLSSVKLIPFSGITKPDVLLHQNAKINNAISSYSDEKYRGKHSTPVDSRQQQQQMQQILPPQMQQVYPNSYKTAFNFKSADLFRPLQRSPAVVGVSDLLIKTDAELNSILEKVKQPPPNISANTNSSLKLESQDLFRQKCSLETTSLDKTTPNDGLYSSLYQEDISPARRRFFPHYLTRDIKLNYSSGLSRKDSDDMEDEEEKRSFYDYGCDDEEDEDKLEEEDADEKYPPCGEGNVNTRDKIFCIHPNIHSAKKSTDNKDYNSNNSSIIQRIRDLELQNRWEDDCKHSINKNDSQDQPDDIHKVNCLTADKSFSPLHENENNNNLLSSYEYEDNDMPFIDSDSIMLEFTHLKGLLPRIADLEEITLSSRRSSDGGSPWLGLSQIDNSTRFDQDRSTCELIQKSTEQNQSGHTLTSRRLPRRRRRDYHSYDSSTLCRNKHRQIMWFQRLCGCVRASRSH</sequence>
<feature type="region of interest" description="Disordered" evidence="1">
    <location>
        <begin position="885"/>
        <end position="930"/>
    </location>
</feature>
<feature type="compositionally biased region" description="Low complexity" evidence="1">
    <location>
        <begin position="94"/>
        <end position="104"/>
    </location>
</feature>
<feature type="region of interest" description="Disordered" evidence="1">
    <location>
        <begin position="1099"/>
        <end position="1120"/>
    </location>
</feature>
<feature type="compositionally biased region" description="Polar residues" evidence="1">
    <location>
        <begin position="105"/>
        <end position="117"/>
    </location>
</feature>
<evidence type="ECO:0000256" key="1">
    <source>
        <dbReference type="SAM" id="MobiDB-lite"/>
    </source>
</evidence>
<feature type="compositionally biased region" description="Acidic residues" evidence="1">
    <location>
        <begin position="907"/>
        <end position="923"/>
    </location>
</feature>
<feature type="compositionally biased region" description="Polar residues" evidence="1">
    <location>
        <begin position="1099"/>
        <end position="1108"/>
    </location>
</feature>
<name>A0AA85KEW2_TRIRE</name>
<dbReference type="AlphaFoldDB" id="A0AA85KEW2"/>
<feature type="region of interest" description="Disordered" evidence="1">
    <location>
        <begin position="93"/>
        <end position="117"/>
    </location>
</feature>
<reference evidence="2" key="1">
    <citation type="submission" date="2022-06" db="EMBL/GenBank/DDBJ databases">
        <authorList>
            <person name="Berger JAMES D."/>
            <person name="Berger JAMES D."/>
        </authorList>
    </citation>
    <scope>NUCLEOTIDE SEQUENCE [LARGE SCALE GENOMIC DNA]</scope>
</reference>
<evidence type="ECO:0000313" key="2">
    <source>
        <dbReference type="Proteomes" id="UP000050795"/>
    </source>
</evidence>
<evidence type="ECO:0000313" key="3">
    <source>
        <dbReference type="WBParaSite" id="TREG1_83800.1"/>
    </source>
</evidence>
<organism evidence="2 3">
    <name type="scientific">Trichobilharzia regenti</name>
    <name type="common">Nasal bird schistosome</name>
    <dbReference type="NCBI Taxonomy" id="157069"/>
    <lineage>
        <taxon>Eukaryota</taxon>
        <taxon>Metazoa</taxon>
        <taxon>Spiralia</taxon>
        <taxon>Lophotrochozoa</taxon>
        <taxon>Platyhelminthes</taxon>
        <taxon>Trematoda</taxon>
        <taxon>Digenea</taxon>
        <taxon>Strigeidida</taxon>
        <taxon>Schistosomatoidea</taxon>
        <taxon>Schistosomatidae</taxon>
        <taxon>Trichobilharzia</taxon>
    </lineage>
</organism>